<protein>
    <submittedName>
        <fullName evidence="1">Uncharacterized protein</fullName>
    </submittedName>
</protein>
<evidence type="ECO:0000313" key="1">
    <source>
        <dbReference type="EMBL" id="NOG31919.1"/>
    </source>
</evidence>
<sequence length="256" mass="28956">MKPLNDAKKPLSLTFAIPDHPWVDGNDGGAVRIAMTVGRAGETPGLLQQVTQESSDEHREARDVVLNRREGEVFADLTIGADVAGAKPLKSNENLCAEGVKPHGMGFVLSREEAKSLGYEADGKLAKVIREYRNGRDLTQKPRDVLIIDLHGLSIDEVRNDYPSVYQWILERVKPERDQNREPYRRQNWWLFGRKNTDLRNSMNDIDRYIATVKTSKHRLFQYLSTETLPDSKLIAIAIAESFELGVEVDPISWTT</sequence>
<reference evidence="1 2" key="1">
    <citation type="submission" date="2020-05" db="EMBL/GenBank/DDBJ databases">
        <authorList>
            <person name="Ruan W."/>
            <person name="Jeon C.O."/>
            <person name="Chun B.H."/>
        </authorList>
    </citation>
    <scope>NUCLEOTIDE SEQUENCE [LARGE SCALE GENOMIC DNA]</scope>
    <source>
        <strain evidence="1 2">TBZ9</strain>
    </source>
</reference>
<proteinExistence type="predicted"/>
<gene>
    <name evidence="1" type="ORF">HLB35_09385</name>
</gene>
<dbReference type="RefSeq" id="WP_171702378.1">
    <property type="nucleotide sequence ID" value="NZ_JABFHI010000003.1"/>
</dbReference>
<dbReference type="AlphaFoldDB" id="A0A7Y3XB17"/>
<keyword evidence="2" id="KW-1185">Reference proteome</keyword>
<reference evidence="1 2" key="2">
    <citation type="submission" date="2020-06" db="EMBL/GenBank/DDBJ databases">
        <title>Halomonas songnenensis sp. nov., a moderately halophilic bacterium isolated from saline and alkaline soils.</title>
        <authorList>
            <person name="Jiang J."/>
            <person name="Pan Y."/>
        </authorList>
    </citation>
    <scope>NUCLEOTIDE SEQUENCE [LARGE SCALE GENOMIC DNA]</scope>
    <source>
        <strain evidence="1 2">TBZ9</strain>
    </source>
</reference>
<dbReference type="Proteomes" id="UP000588806">
    <property type="component" value="Unassembled WGS sequence"/>
</dbReference>
<evidence type="ECO:0000313" key="2">
    <source>
        <dbReference type="Proteomes" id="UP000588806"/>
    </source>
</evidence>
<name>A0A7Y3XB17_9GAMM</name>
<accession>A0A7Y3XB17</accession>
<dbReference type="EMBL" id="JABFHI010000003">
    <property type="protein sequence ID" value="NOG31919.1"/>
    <property type="molecule type" value="Genomic_DNA"/>
</dbReference>
<comment type="caution">
    <text evidence="1">The sequence shown here is derived from an EMBL/GenBank/DDBJ whole genome shotgun (WGS) entry which is preliminary data.</text>
</comment>
<organism evidence="1 2">
    <name type="scientific">Vreelandella azerica</name>
    <dbReference type="NCBI Taxonomy" id="2732867"/>
    <lineage>
        <taxon>Bacteria</taxon>
        <taxon>Pseudomonadati</taxon>
        <taxon>Pseudomonadota</taxon>
        <taxon>Gammaproteobacteria</taxon>
        <taxon>Oceanospirillales</taxon>
        <taxon>Halomonadaceae</taxon>
        <taxon>Vreelandella</taxon>
    </lineage>
</organism>